<protein>
    <submittedName>
        <fullName evidence="1">Uncharacterized protein</fullName>
    </submittedName>
</protein>
<keyword evidence="2" id="KW-1185">Reference proteome</keyword>
<name>A0ACC2JJI2_9PEZI</name>
<organism evidence="1 2">
    <name type="scientific">Lasiodiplodia mahajangana</name>
    <dbReference type="NCBI Taxonomy" id="1108764"/>
    <lineage>
        <taxon>Eukaryota</taxon>
        <taxon>Fungi</taxon>
        <taxon>Dikarya</taxon>
        <taxon>Ascomycota</taxon>
        <taxon>Pezizomycotina</taxon>
        <taxon>Dothideomycetes</taxon>
        <taxon>Dothideomycetes incertae sedis</taxon>
        <taxon>Botryosphaeriales</taxon>
        <taxon>Botryosphaeriaceae</taxon>
        <taxon>Lasiodiplodia</taxon>
    </lineage>
</organism>
<reference evidence="1" key="1">
    <citation type="submission" date="2022-12" db="EMBL/GenBank/DDBJ databases">
        <title>Genome Sequence of Lasiodiplodia mahajangana.</title>
        <authorList>
            <person name="Buettner E."/>
        </authorList>
    </citation>
    <scope>NUCLEOTIDE SEQUENCE</scope>
    <source>
        <strain evidence="1">VT137</strain>
    </source>
</reference>
<comment type="caution">
    <text evidence="1">The sequence shown here is derived from an EMBL/GenBank/DDBJ whole genome shotgun (WGS) entry which is preliminary data.</text>
</comment>
<dbReference type="Proteomes" id="UP001153332">
    <property type="component" value="Unassembled WGS sequence"/>
</dbReference>
<sequence length="629" mass="70310">MVKQFVQNETAEEADWLIGEECLMPGIKGVALRSMKAPGTAYNDPRFGKDPQPDNFKDYKATDDDNGGVHLYSGIPNKAFYLSAVAFGGYSWEKAGKIWASTGPAQGGIEFLTNLGAVLSDPGVRNTGVVFLPPYAMGFYTMSRKRSIQRNLVEESGFTDDINTVDDNPVSRGVLDHIKDVLYQTQLNLWDEFKKTHRNATPPCLKTLKLFAEFMAASTPGNLDPSGRATVQAIQVHFREFVSGWNLQNPKPLISRDLTDSITNDLKTRIKNKFGLSELTRPKDYSTLENYTYMERQLWEDDPCGYVHEAYRVFISTKLKCHLSTPARLGETYEGSTRKNTGKGLCYKDKVMLVGWKEHWKCGCLPDKRRQATCEEVTNCCVPLMSCGNMEQAYSLLMQRAVDAHRKWVGESGHRRAVIAFSGPPGSGKSTIAVEVARRINAQFRRRLAICLGMDGFHYTRNYLDTLPNPIEAHTYRGAAWTFDADGVVALLKTLSDSKTAVEPVTILAPSFDHKLKDPVADAIRIEPEAEIVIMEGNWLLLDRDPWKQIPELVDDTWFVDVDLELALGRVARRHLAAGIEQTWEAAVARAKSNDLPNGNEVRMHLLEPNIRIRSVEVAGEGAQIMGLA</sequence>
<evidence type="ECO:0000313" key="2">
    <source>
        <dbReference type="Proteomes" id="UP001153332"/>
    </source>
</evidence>
<dbReference type="EMBL" id="JAPUUL010001352">
    <property type="protein sequence ID" value="KAJ8127639.1"/>
    <property type="molecule type" value="Genomic_DNA"/>
</dbReference>
<proteinExistence type="predicted"/>
<gene>
    <name evidence="1" type="ORF">O1611_g5994</name>
</gene>
<evidence type="ECO:0000313" key="1">
    <source>
        <dbReference type="EMBL" id="KAJ8127639.1"/>
    </source>
</evidence>
<accession>A0ACC2JJI2</accession>